<dbReference type="InterPro" id="IPR029065">
    <property type="entry name" value="Enolase_C-like"/>
</dbReference>
<evidence type="ECO:0000313" key="6">
    <source>
        <dbReference type="Proteomes" id="UP000242561"/>
    </source>
</evidence>
<dbReference type="AlphaFoldDB" id="A0A1L3JEH5"/>
<dbReference type="InterPro" id="IPR018110">
    <property type="entry name" value="Mandel_Rmase/mucon_lact_enz_CS"/>
</dbReference>
<dbReference type="GO" id="GO:0016052">
    <property type="term" value="P:carbohydrate catabolic process"/>
    <property type="evidence" value="ECO:0007669"/>
    <property type="project" value="TreeGrafter"/>
</dbReference>
<sequence length="398" mass="43516">MGNGNASRNGGPKIAQIRSHVLQYELDEELGYSQQYYTKRTAHLIEVITEDGISGWGESFGGNNVALANKVIVERVIQPMILGMDVLDREVIWHKAYNLLRDHGQKGMPIQALSGIDIALWDLAGKYHNLPVYKLLGGAFRKEIPVYGYGMMLQQVPDLAERFAAESAAIVDAGFSAMKMKIGLGVKEDVKLVEAVRHSIGADIGLMVDANHAYTTREAIPLGREFERLGINWFEEPVAPEDHAGYRALCQALDINIAGGEAEFTSFGFRDLIAGHCVDILQPEVCALGGITEYLKVLALARAHFVPVVNHVWGSAVAVGTNLHLLAALPDFPGAAHPVQPMLEYDTTPNKFREELLQKPLNILEQVKNNGGKVALPTGPGLGVDPDPDFIKFYSVEL</sequence>
<dbReference type="Pfam" id="PF02746">
    <property type="entry name" value="MR_MLE_N"/>
    <property type="match status" value="1"/>
</dbReference>
<dbReference type="KEGG" id="sphl:LPB140_03495"/>
<gene>
    <name evidence="5" type="ORF">LPB140_03495</name>
</gene>
<keyword evidence="3" id="KW-0460">Magnesium</keyword>
<dbReference type="GO" id="GO:0016836">
    <property type="term" value="F:hydro-lyase activity"/>
    <property type="evidence" value="ECO:0007669"/>
    <property type="project" value="TreeGrafter"/>
</dbReference>
<name>A0A1L3JEH5_9SPHN</name>
<proteinExistence type="predicted"/>
<protein>
    <submittedName>
        <fullName evidence="5">Mandelate racemase</fullName>
    </submittedName>
</protein>
<dbReference type="PROSITE" id="PS00908">
    <property type="entry name" value="MR_MLE_1"/>
    <property type="match status" value="1"/>
</dbReference>
<evidence type="ECO:0000313" key="5">
    <source>
        <dbReference type="EMBL" id="APG63532.1"/>
    </source>
</evidence>
<evidence type="ECO:0000256" key="3">
    <source>
        <dbReference type="ARBA" id="ARBA00022842"/>
    </source>
</evidence>
<evidence type="ECO:0000259" key="4">
    <source>
        <dbReference type="SMART" id="SM00922"/>
    </source>
</evidence>
<dbReference type="SUPFAM" id="SSF54826">
    <property type="entry name" value="Enolase N-terminal domain-like"/>
    <property type="match status" value="1"/>
</dbReference>
<accession>A0A1L3JEH5</accession>
<comment type="cofactor">
    <cofactor evidence="1">
        <name>Mg(2+)</name>
        <dbReference type="ChEBI" id="CHEBI:18420"/>
    </cofactor>
</comment>
<reference evidence="5 6" key="1">
    <citation type="submission" date="2016-11" db="EMBL/GenBank/DDBJ databases">
        <title>Sphingorhabdus sp. LPB0140, isolated from marine environment.</title>
        <authorList>
            <person name="Kim E."/>
            <person name="Yi H."/>
        </authorList>
    </citation>
    <scope>NUCLEOTIDE SEQUENCE [LARGE SCALE GENOMIC DNA]</scope>
    <source>
        <strain evidence="5 6">LPB0140</strain>
    </source>
</reference>
<dbReference type="InterPro" id="IPR013342">
    <property type="entry name" value="Mandelate_racemase_C"/>
</dbReference>
<dbReference type="InterPro" id="IPR013341">
    <property type="entry name" value="Mandelate_racemase_N_dom"/>
</dbReference>
<evidence type="ECO:0000256" key="2">
    <source>
        <dbReference type="ARBA" id="ARBA00022723"/>
    </source>
</evidence>
<organism evidence="5 6">
    <name type="scientific">Sphingorhabdus lutea</name>
    <dbReference type="NCBI Taxonomy" id="1913578"/>
    <lineage>
        <taxon>Bacteria</taxon>
        <taxon>Pseudomonadati</taxon>
        <taxon>Pseudomonadota</taxon>
        <taxon>Alphaproteobacteria</taxon>
        <taxon>Sphingomonadales</taxon>
        <taxon>Sphingomonadaceae</taxon>
        <taxon>Sphingorhabdus</taxon>
    </lineage>
</organism>
<dbReference type="SUPFAM" id="SSF51604">
    <property type="entry name" value="Enolase C-terminal domain-like"/>
    <property type="match status" value="1"/>
</dbReference>
<dbReference type="SMART" id="SM00922">
    <property type="entry name" value="MR_MLE"/>
    <property type="match status" value="1"/>
</dbReference>
<dbReference type="PANTHER" id="PTHR13794">
    <property type="entry name" value="ENOLASE SUPERFAMILY, MANDELATE RACEMASE"/>
    <property type="match status" value="1"/>
</dbReference>
<dbReference type="SFLD" id="SFLDS00001">
    <property type="entry name" value="Enolase"/>
    <property type="match status" value="1"/>
</dbReference>
<dbReference type="GO" id="GO:0009063">
    <property type="term" value="P:amino acid catabolic process"/>
    <property type="evidence" value="ECO:0007669"/>
    <property type="project" value="InterPro"/>
</dbReference>
<feature type="domain" description="Mandelate racemase/muconate lactonizing enzyme C-terminal" evidence="4">
    <location>
        <begin position="160"/>
        <end position="256"/>
    </location>
</feature>
<dbReference type="CDD" id="cd03316">
    <property type="entry name" value="MR_like"/>
    <property type="match status" value="1"/>
</dbReference>
<keyword evidence="2" id="KW-0479">Metal-binding</keyword>
<dbReference type="PANTHER" id="PTHR13794:SF58">
    <property type="entry name" value="MITOCHONDRIAL ENOLASE SUPERFAMILY MEMBER 1"/>
    <property type="match status" value="1"/>
</dbReference>
<dbReference type="Proteomes" id="UP000242561">
    <property type="component" value="Chromosome"/>
</dbReference>
<dbReference type="STRING" id="1913578.LPB140_03495"/>
<dbReference type="Pfam" id="PF13378">
    <property type="entry name" value="MR_MLE_C"/>
    <property type="match status" value="1"/>
</dbReference>
<dbReference type="EMBL" id="CP018154">
    <property type="protein sequence ID" value="APG63532.1"/>
    <property type="molecule type" value="Genomic_DNA"/>
</dbReference>
<dbReference type="Gene3D" id="3.30.390.10">
    <property type="entry name" value="Enolase-like, N-terminal domain"/>
    <property type="match status" value="1"/>
</dbReference>
<dbReference type="InterPro" id="IPR046945">
    <property type="entry name" value="RHMD-like"/>
</dbReference>
<dbReference type="Gene3D" id="3.20.20.120">
    <property type="entry name" value="Enolase-like C-terminal domain"/>
    <property type="match status" value="1"/>
</dbReference>
<keyword evidence="6" id="KW-1185">Reference proteome</keyword>
<dbReference type="GO" id="GO:0000287">
    <property type="term" value="F:magnesium ion binding"/>
    <property type="evidence" value="ECO:0007669"/>
    <property type="project" value="TreeGrafter"/>
</dbReference>
<evidence type="ECO:0000256" key="1">
    <source>
        <dbReference type="ARBA" id="ARBA00001946"/>
    </source>
</evidence>
<dbReference type="InterPro" id="IPR036849">
    <property type="entry name" value="Enolase-like_C_sf"/>
</dbReference>
<dbReference type="InterPro" id="IPR029017">
    <property type="entry name" value="Enolase-like_N"/>
</dbReference>